<gene>
    <name evidence="1" type="ORF">PGTG_02464</name>
</gene>
<keyword evidence="2" id="KW-1185">Reference proteome</keyword>
<dbReference type="RefSeq" id="XP_003321422.1">
    <property type="nucleotide sequence ID" value="XM_003321374.1"/>
</dbReference>
<name>E3JY78_PUCGT</name>
<reference key="1">
    <citation type="submission" date="2007-01" db="EMBL/GenBank/DDBJ databases">
        <title>The Genome Sequence of Puccinia graminis f. sp. tritici Strain CRL 75-36-700-3.</title>
        <authorList>
            <consortium name="The Broad Institute Genome Sequencing Platform"/>
            <person name="Birren B."/>
            <person name="Lander E."/>
            <person name="Galagan J."/>
            <person name="Nusbaum C."/>
            <person name="Devon K."/>
            <person name="Cuomo C."/>
            <person name="Jaffe D."/>
            <person name="Butler J."/>
            <person name="Alvarez P."/>
            <person name="Gnerre S."/>
            <person name="Grabherr M."/>
            <person name="Mauceli E."/>
            <person name="Brockman W."/>
            <person name="Young S."/>
            <person name="LaButti K."/>
            <person name="Sykes S."/>
            <person name="DeCaprio D."/>
            <person name="Crawford M."/>
            <person name="Koehrsen M."/>
            <person name="Engels R."/>
            <person name="Montgomery P."/>
            <person name="Pearson M."/>
            <person name="Howarth C."/>
            <person name="Larson L."/>
            <person name="White J."/>
            <person name="Zeng Q."/>
            <person name="Kodira C."/>
            <person name="Yandava C."/>
            <person name="Alvarado L."/>
            <person name="O'Leary S."/>
            <person name="Szabo L."/>
            <person name="Dean R."/>
            <person name="Schein J."/>
        </authorList>
    </citation>
    <scope>NUCLEOTIDE SEQUENCE</scope>
    <source>
        <strain>CRL 75-36-700-3</strain>
    </source>
</reference>
<protein>
    <submittedName>
        <fullName evidence="1">Uncharacterized protein</fullName>
    </submittedName>
</protein>
<dbReference type="GeneID" id="10529270"/>
<organism evidence="1 2">
    <name type="scientific">Puccinia graminis f. sp. tritici (strain CRL 75-36-700-3 / race SCCL)</name>
    <name type="common">Black stem rust fungus</name>
    <dbReference type="NCBI Taxonomy" id="418459"/>
    <lineage>
        <taxon>Eukaryota</taxon>
        <taxon>Fungi</taxon>
        <taxon>Dikarya</taxon>
        <taxon>Basidiomycota</taxon>
        <taxon>Pucciniomycotina</taxon>
        <taxon>Pucciniomycetes</taxon>
        <taxon>Pucciniales</taxon>
        <taxon>Pucciniaceae</taxon>
        <taxon>Puccinia</taxon>
    </lineage>
</organism>
<dbReference type="HOGENOM" id="CLU_2360745_0_0_1"/>
<dbReference type="EMBL" id="DS178266">
    <property type="protein sequence ID" value="EFP77003.1"/>
    <property type="molecule type" value="Genomic_DNA"/>
</dbReference>
<evidence type="ECO:0000313" key="1">
    <source>
        <dbReference type="EMBL" id="EFP77003.1"/>
    </source>
</evidence>
<dbReference type="AlphaFoldDB" id="E3JY78"/>
<dbReference type="VEuPathDB" id="FungiDB:PGTG_02464"/>
<dbReference type="Proteomes" id="UP000008783">
    <property type="component" value="Unassembled WGS sequence"/>
</dbReference>
<dbReference type="InParanoid" id="E3JY78"/>
<proteinExistence type="predicted"/>
<dbReference type="KEGG" id="pgr:PGTG_02464"/>
<evidence type="ECO:0000313" key="2">
    <source>
        <dbReference type="Proteomes" id="UP000008783"/>
    </source>
</evidence>
<accession>E3JY78</accession>
<reference evidence="2" key="2">
    <citation type="journal article" date="2011" name="Proc. Natl. Acad. Sci. U.S.A.">
        <title>Obligate biotrophy features unraveled by the genomic analysis of rust fungi.</title>
        <authorList>
            <person name="Duplessis S."/>
            <person name="Cuomo C.A."/>
            <person name="Lin Y.-C."/>
            <person name="Aerts A."/>
            <person name="Tisserant E."/>
            <person name="Veneault-Fourrey C."/>
            <person name="Joly D.L."/>
            <person name="Hacquard S."/>
            <person name="Amselem J."/>
            <person name="Cantarel B.L."/>
            <person name="Chiu R."/>
            <person name="Coutinho P.M."/>
            <person name="Feau N."/>
            <person name="Field M."/>
            <person name="Frey P."/>
            <person name="Gelhaye E."/>
            <person name="Goldberg J."/>
            <person name="Grabherr M.G."/>
            <person name="Kodira C.D."/>
            <person name="Kohler A."/>
            <person name="Kuees U."/>
            <person name="Lindquist E.A."/>
            <person name="Lucas S.M."/>
            <person name="Mago R."/>
            <person name="Mauceli E."/>
            <person name="Morin E."/>
            <person name="Murat C."/>
            <person name="Pangilinan J.L."/>
            <person name="Park R."/>
            <person name="Pearson M."/>
            <person name="Quesneville H."/>
            <person name="Rouhier N."/>
            <person name="Sakthikumar S."/>
            <person name="Salamov A.A."/>
            <person name="Schmutz J."/>
            <person name="Selles B."/>
            <person name="Shapiro H."/>
            <person name="Tanguay P."/>
            <person name="Tuskan G.A."/>
            <person name="Henrissat B."/>
            <person name="Van de Peer Y."/>
            <person name="Rouze P."/>
            <person name="Ellis J.G."/>
            <person name="Dodds P.N."/>
            <person name="Schein J.E."/>
            <person name="Zhong S."/>
            <person name="Hamelin R.C."/>
            <person name="Grigoriev I.V."/>
            <person name="Szabo L.J."/>
            <person name="Martin F."/>
        </authorList>
    </citation>
    <scope>NUCLEOTIDE SEQUENCE [LARGE SCALE GENOMIC DNA]</scope>
    <source>
        <strain evidence="2">CRL 75-36-700-3 / race SCCL</strain>
    </source>
</reference>
<sequence length="104" mass="12408">MVNIHGCEFCRDHMMESTCEVLPLTGHCKRCRDHNVQCNFQSRTVLIETLYQNIMTLRTNLALKEWSVKEWEERYNHLAEEFNKMKDLYGQIYEIAYNNSSPSE</sequence>
<dbReference type="OrthoDB" id="10458004at2759"/>